<geneLocation type="plasmid" evidence="1">
    <name>pNSL1</name>
</geneLocation>
<accession>A0A097SQ57</accession>
<name>A0A097SQ57_9NOCA</name>
<organism evidence="1">
    <name type="scientific">Rhodococcus sp. NS1</name>
    <dbReference type="NCBI Taxonomy" id="402236"/>
    <lineage>
        <taxon>Bacteria</taxon>
        <taxon>Bacillati</taxon>
        <taxon>Actinomycetota</taxon>
        <taxon>Actinomycetes</taxon>
        <taxon>Mycobacteriales</taxon>
        <taxon>Nocardiaceae</taxon>
        <taxon>Rhodococcus</taxon>
    </lineage>
</organism>
<gene>
    <name evidence="1" type="ORF">LRS1606.221</name>
</gene>
<dbReference type="EMBL" id="KJ605395">
    <property type="protein sequence ID" value="AIU93655.1"/>
    <property type="molecule type" value="Genomic_DNA"/>
</dbReference>
<evidence type="ECO:0000313" key="1">
    <source>
        <dbReference type="EMBL" id="AIU93655.1"/>
    </source>
</evidence>
<protein>
    <submittedName>
        <fullName evidence="1">Uncharacterized protein</fullName>
    </submittedName>
</protein>
<reference evidence="1" key="1">
    <citation type="submission" date="2014-03" db="EMBL/GenBank/DDBJ databases">
        <authorList>
            <person name="Zhang G."/>
            <person name="Zhu L."/>
            <person name="Fang P."/>
        </authorList>
    </citation>
    <scope>NUCLEOTIDE SEQUENCE</scope>
    <source>
        <strain evidence="1">NS1</strain>
        <plasmid evidence="1">pNSL1</plasmid>
    </source>
</reference>
<keyword evidence="1" id="KW-0614">Plasmid</keyword>
<proteinExistence type="predicted"/>
<dbReference type="AlphaFoldDB" id="A0A097SQ57"/>
<sequence>MRSSQDLLRRLRARVFALYERKGPPASCLPEVGTDPAATVSSDVRSRSEFDAADLVEFDGLPWARCSGGSSSTVRDDRSVSEAGCRRVVSRVVR</sequence>